<dbReference type="Gene3D" id="3.10.129.10">
    <property type="entry name" value="Hotdog Thioesterase"/>
    <property type="match status" value="1"/>
</dbReference>
<dbReference type="EMBL" id="SMFP01000003">
    <property type="protein sequence ID" value="TDE39766.1"/>
    <property type="molecule type" value="Genomic_DNA"/>
</dbReference>
<evidence type="ECO:0000259" key="1">
    <source>
        <dbReference type="Pfam" id="PF03061"/>
    </source>
</evidence>
<reference evidence="2 3" key="1">
    <citation type="submission" date="2019-03" db="EMBL/GenBank/DDBJ databases">
        <authorList>
            <person name="Zhang S."/>
        </authorList>
    </citation>
    <scope>NUCLEOTIDE SEQUENCE [LARGE SCALE GENOMIC DNA]</scope>
    <source>
        <strain evidence="2 3">S4J41</strain>
    </source>
</reference>
<proteinExistence type="predicted"/>
<dbReference type="SUPFAM" id="SSF54637">
    <property type="entry name" value="Thioesterase/thiol ester dehydrase-isomerase"/>
    <property type="match status" value="1"/>
</dbReference>
<dbReference type="AlphaFoldDB" id="A0A4V2Z8B5"/>
<keyword evidence="3" id="KW-1185">Reference proteome</keyword>
<name>A0A4V2Z8B5_9RHOB</name>
<dbReference type="Pfam" id="PF03061">
    <property type="entry name" value="4HBT"/>
    <property type="match status" value="1"/>
</dbReference>
<dbReference type="InterPro" id="IPR006683">
    <property type="entry name" value="Thioestr_dom"/>
</dbReference>
<accession>A0A4V2Z8B5</accession>
<evidence type="ECO:0000313" key="3">
    <source>
        <dbReference type="Proteomes" id="UP000294662"/>
    </source>
</evidence>
<dbReference type="Proteomes" id="UP000294662">
    <property type="component" value="Unassembled WGS sequence"/>
</dbReference>
<organism evidence="2 3">
    <name type="scientific">Antarcticimicrobium sediminis</name>
    <dbReference type="NCBI Taxonomy" id="2546227"/>
    <lineage>
        <taxon>Bacteria</taxon>
        <taxon>Pseudomonadati</taxon>
        <taxon>Pseudomonadota</taxon>
        <taxon>Alphaproteobacteria</taxon>
        <taxon>Rhodobacterales</taxon>
        <taxon>Paracoccaceae</taxon>
        <taxon>Antarcticimicrobium</taxon>
    </lineage>
</organism>
<dbReference type="RefSeq" id="WP_132828020.1">
    <property type="nucleotide sequence ID" value="NZ_SMFP01000003.1"/>
</dbReference>
<comment type="caution">
    <text evidence="2">The sequence shown here is derived from an EMBL/GenBank/DDBJ whole genome shotgun (WGS) entry which is preliminary data.</text>
</comment>
<dbReference type="InterPro" id="IPR029069">
    <property type="entry name" value="HotDog_dom_sf"/>
</dbReference>
<feature type="domain" description="Thioesterase" evidence="1">
    <location>
        <begin position="21"/>
        <end position="101"/>
    </location>
</feature>
<dbReference type="OrthoDB" id="7204167at2"/>
<dbReference type="CDD" id="cd00586">
    <property type="entry name" value="4HBT"/>
    <property type="match status" value="1"/>
</dbReference>
<sequence>MPNPDFSMDIQISFGHCDPAGIVFYPNYFRWFDRCFHTYLQKTAGGHRRLCNVLDAKGIGLMDVHANFVSPAMDGDMMTLDMSILDWGNKSLTLGYLGRIGSRAVLEGTELRGMFVMREGRLRAGEMAPLRALLDAGLPETPST</sequence>
<evidence type="ECO:0000313" key="2">
    <source>
        <dbReference type="EMBL" id="TDE39766.1"/>
    </source>
</evidence>
<protein>
    <submittedName>
        <fullName evidence="2">Acyl-CoA thioesterase</fullName>
    </submittedName>
</protein>
<dbReference type="GO" id="GO:0016790">
    <property type="term" value="F:thiolester hydrolase activity"/>
    <property type="evidence" value="ECO:0007669"/>
    <property type="project" value="UniProtKB-ARBA"/>
</dbReference>
<gene>
    <name evidence="2" type="ORF">E1B25_06875</name>
</gene>